<evidence type="ECO:0000313" key="2">
    <source>
        <dbReference type="EMBL" id="VDP91866.1"/>
    </source>
</evidence>
<dbReference type="Gene3D" id="3.60.40.10">
    <property type="entry name" value="PPM-type phosphatase domain"/>
    <property type="match status" value="1"/>
</dbReference>
<feature type="domain" description="PPM-type phosphatase" evidence="1">
    <location>
        <begin position="3"/>
        <end position="40"/>
    </location>
</feature>
<accession>A0A183B5V9</accession>
<protein>
    <submittedName>
        <fullName evidence="4">PPM-type phosphatase domain-containing protein</fullName>
    </submittedName>
</protein>
<proteinExistence type="predicted"/>
<dbReference type="InterPro" id="IPR001932">
    <property type="entry name" value="PPM-type_phosphatase-like_dom"/>
</dbReference>
<organism evidence="4">
    <name type="scientific">Echinostoma caproni</name>
    <dbReference type="NCBI Taxonomy" id="27848"/>
    <lineage>
        <taxon>Eukaryota</taxon>
        <taxon>Metazoa</taxon>
        <taxon>Spiralia</taxon>
        <taxon>Lophotrochozoa</taxon>
        <taxon>Platyhelminthes</taxon>
        <taxon>Trematoda</taxon>
        <taxon>Digenea</taxon>
        <taxon>Plagiorchiida</taxon>
        <taxon>Echinostomata</taxon>
        <taxon>Echinostomatoidea</taxon>
        <taxon>Echinostomatidae</taxon>
        <taxon>Echinostoma</taxon>
    </lineage>
</organism>
<dbReference type="Proteomes" id="UP000272942">
    <property type="component" value="Unassembled WGS sequence"/>
</dbReference>
<dbReference type="EMBL" id="UZAN01057986">
    <property type="protein sequence ID" value="VDP91866.1"/>
    <property type="molecule type" value="Genomic_DNA"/>
</dbReference>
<gene>
    <name evidence="2" type="ORF">ECPE_LOCUS14594</name>
</gene>
<dbReference type="Pfam" id="PF00481">
    <property type="entry name" value="PP2C"/>
    <property type="match status" value="1"/>
</dbReference>
<dbReference type="OrthoDB" id="6276826at2759"/>
<evidence type="ECO:0000313" key="3">
    <source>
        <dbReference type="Proteomes" id="UP000272942"/>
    </source>
</evidence>
<reference evidence="4" key="1">
    <citation type="submission" date="2016-06" db="UniProtKB">
        <authorList>
            <consortium name="WormBaseParasite"/>
        </authorList>
    </citation>
    <scope>IDENTIFICATION</scope>
</reference>
<reference evidence="2 3" key="2">
    <citation type="submission" date="2018-11" db="EMBL/GenBank/DDBJ databases">
        <authorList>
            <consortium name="Pathogen Informatics"/>
        </authorList>
    </citation>
    <scope>NUCLEOTIDE SEQUENCE [LARGE SCALE GENOMIC DNA]</scope>
    <source>
        <strain evidence="2 3">Egypt</strain>
    </source>
</reference>
<dbReference type="SUPFAM" id="SSF81606">
    <property type="entry name" value="PP2C-like"/>
    <property type="match status" value="1"/>
</dbReference>
<keyword evidence="3" id="KW-1185">Reference proteome</keyword>
<evidence type="ECO:0000259" key="1">
    <source>
        <dbReference type="Pfam" id="PF00481"/>
    </source>
</evidence>
<dbReference type="AlphaFoldDB" id="A0A183B5V9"/>
<sequence length="121" mass="13537">MNNITPADRYIIVGTDGLWDALSSGEVALIMQEELRKPSSPAIRLLWNCLTSVPPSIARVIAQDARQRSQPFPDRHGAVQPDQKAFNRALKLLSLPPGLARFYRNDITVMVIELASKRSKR</sequence>
<dbReference type="InterPro" id="IPR036457">
    <property type="entry name" value="PPM-type-like_dom_sf"/>
</dbReference>
<name>A0A183B5V9_9TREM</name>
<dbReference type="WBParaSite" id="ECPE_0001463401-mRNA-1">
    <property type="protein sequence ID" value="ECPE_0001463401-mRNA-1"/>
    <property type="gene ID" value="ECPE_0001463401"/>
</dbReference>
<evidence type="ECO:0000313" key="4">
    <source>
        <dbReference type="WBParaSite" id="ECPE_0001463401-mRNA-1"/>
    </source>
</evidence>